<protein>
    <submittedName>
        <fullName evidence="5">Response regulator transcription factor</fullName>
    </submittedName>
</protein>
<dbReference type="Pfam" id="PF00196">
    <property type="entry name" value="GerE"/>
    <property type="match status" value="1"/>
</dbReference>
<dbReference type="Proteomes" id="UP000501692">
    <property type="component" value="Chromosome"/>
</dbReference>
<dbReference type="AlphaFoldDB" id="A0A6H0FU03"/>
<organism evidence="5 6">
    <name type="scientific">Acinetobacter pittii</name>
    <name type="common">Acinetobacter genomosp. 3</name>
    <dbReference type="NCBI Taxonomy" id="48296"/>
    <lineage>
        <taxon>Bacteria</taxon>
        <taxon>Pseudomonadati</taxon>
        <taxon>Pseudomonadota</taxon>
        <taxon>Gammaproteobacteria</taxon>
        <taxon>Moraxellales</taxon>
        <taxon>Moraxellaceae</taxon>
        <taxon>Acinetobacter</taxon>
        <taxon>Acinetobacter calcoaceticus/baumannii complex</taxon>
    </lineage>
</organism>
<proteinExistence type="predicted"/>
<dbReference type="PANTHER" id="PTHR44688">
    <property type="entry name" value="DNA-BINDING TRANSCRIPTIONAL ACTIVATOR DEVR_DOSR"/>
    <property type="match status" value="1"/>
</dbReference>
<reference evidence="5 6" key="1">
    <citation type="submission" date="2020-03" db="EMBL/GenBank/DDBJ databases">
        <authorList>
            <person name="Zhang L."/>
            <person name="Han X."/>
            <person name="Chen Y."/>
            <person name="Yu Y."/>
        </authorList>
    </citation>
    <scope>NUCLEOTIDE SEQUENCE [LARGE SCALE GENOMIC DNA]</scope>
    <source>
        <strain evidence="5 6">A1254</strain>
    </source>
</reference>
<dbReference type="Gene3D" id="1.10.10.10">
    <property type="entry name" value="Winged helix-like DNA-binding domain superfamily/Winged helix DNA-binding domain"/>
    <property type="match status" value="1"/>
</dbReference>
<accession>A0A6H0FU03</accession>
<feature type="domain" description="HTH luxR-type" evidence="4">
    <location>
        <begin position="175"/>
        <end position="240"/>
    </location>
</feature>
<dbReference type="CDD" id="cd06170">
    <property type="entry name" value="LuxR_C_like"/>
    <property type="match status" value="1"/>
</dbReference>
<dbReference type="EMBL" id="CP049806">
    <property type="protein sequence ID" value="QIT17819.1"/>
    <property type="molecule type" value="Genomic_DNA"/>
</dbReference>
<evidence type="ECO:0000313" key="5">
    <source>
        <dbReference type="EMBL" id="QIT17819.1"/>
    </source>
</evidence>
<gene>
    <name evidence="5" type="ORF">G8E09_08875</name>
</gene>
<evidence type="ECO:0000256" key="1">
    <source>
        <dbReference type="ARBA" id="ARBA00023015"/>
    </source>
</evidence>
<evidence type="ECO:0000259" key="4">
    <source>
        <dbReference type="PROSITE" id="PS50043"/>
    </source>
</evidence>
<dbReference type="RefSeq" id="WP_103236671.1">
    <property type="nucleotide sequence ID" value="NZ_CP049806.1"/>
</dbReference>
<dbReference type="GO" id="GO:0006355">
    <property type="term" value="P:regulation of DNA-templated transcription"/>
    <property type="evidence" value="ECO:0007669"/>
    <property type="project" value="InterPro"/>
</dbReference>
<evidence type="ECO:0000256" key="2">
    <source>
        <dbReference type="ARBA" id="ARBA00023125"/>
    </source>
</evidence>
<dbReference type="InterPro" id="IPR036388">
    <property type="entry name" value="WH-like_DNA-bd_sf"/>
</dbReference>
<keyword evidence="1" id="KW-0805">Transcription regulation</keyword>
<dbReference type="PROSITE" id="PS50043">
    <property type="entry name" value="HTH_LUXR_2"/>
    <property type="match status" value="1"/>
</dbReference>
<evidence type="ECO:0000313" key="6">
    <source>
        <dbReference type="Proteomes" id="UP000501692"/>
    </source>
</evidence>
<keyword evidence="3" id="KW-0804">Transcription</keyword>
<keyword evidence="2" id="KW-0238">DNA-binding</keyword>
<dbReference type="PANTHER" id="PTHR44688:SF16">
    <property type="entry name" value="DNA-BINDING TRANSCRIPTIONAL ACTIVATOR DEVR_DOSR"/>
    <property type="match status" value="1"/>
</dbReference>
<dbReference type="PRINTS" id="PR00038">
    <property type="entry name" value="HTHLUXR"/>
</dbReference>
<dbReference type="GO" id="GO:0003677">
    <property type="term" value="F:DNA binding"/>
    <property type="evidence" value="ECO:0007669"/>
    <property type="project" value="UniProtKB-KW"/>
</dbReference>
<dbReference type="SMART" id="SM00421">
    <property type="entry name" value="HTH_LUXR"/>
    <property type="match status" value="1"/>
</dbReference>
<dbReference type="SUPFAM" id="SSF46894">
    <property type="entry name" value="C-terminal effector domain of the bipartite response regulators"/>
    <property type="match status" value="1"/>
</dbReference>
<sequence length="240" mass="27747">MSSKLEITNKELDLFSEIIWRLRKSESSHENMRQQILIDITKLLKSDFGASHIYDCHQARSTKGISINIDSKMIQEYESHLYISDFVTRKMREHRKAACVDNLIDRKILEVSEHYNEFLKPCGMHHGMNVFFVSQNHDIGDLRIWRSADQPPFDIKDLMLINALTPYFEESLSAISPRPTKLTQREISVVEHVAKGCSDKEIARLMGIEFTTVRTHLKNAMHKTGASNRTDLAIRGLMRC</sequence>
<evidence type="ECO:0000256" key="3">
    <source>
        <dbReference type="ARBA" id="ARBA00023163"/>
    </source>
</evidence>
<name>A0A6H0FU03_ACIPI</name>
<dbReference type="InterPro" id="IPR016032">
    <property type="entry name" value="Sig_transdc_resp-reg_C-effctor"/>
</dbReference>
<dbReference type="InterPro" id="IPR000792">
    <property type="entry name" value="Tscrpt_reg_LuxR_C"/>
</dbReference>